<keyword evidence="4" id="KW-1185">Reference proteome</keyword>
<keyword evidence="2" id="KW-0732">Signal</keyword>
<evidence type="ECO:0008006" key="5">
    <source>
        <dbReference type="Google" id="ProtNLM"/>
    </source>
</evidence>
<comment type="caution">
    <text evidence="3">The sequence shown here is derived from an EMBL/GenBank/DDBJ whole genome shotgun (WGS) entry which is preliminary data.</text>
</comment>
<evidence type="ECO:0000256" key="1">
    <source>
        <dbReference type="SAM" id="MobiDB-lite"/>
    </source>
</evidence>
<dbReference type="Proteomes" id="UP000639338">
    <property type="component" value="Unassembled WGS sequence"/>
</dbReference>
<feature type="signal peptide" evidence="2">
    <location>
        <begin position="1"/>
        <end position="18"/>
    </location>
</feature>
<evidence type="ECO:0000256" key="2">
    <source>
        <dbReference type="SAM" id="SignalP"/>
    </source>
</evidence>
<feature type="region of interest" description="Disordered" evidence="1">
    <location>
        <begin position="72"/>
        <end position="103"/>
    </location>
</feature>
<gene>
    <name evidence="3" type="ORF">HCN44_008373</name>
</gene>
<name>A0A835CMC1_APHGI</name>
<reference evidence="3 4" key="1">
    <citation type="submission" date="2020-08" db="EMBL/GenBank/DDBJ databases">
        <title>Aphidius gifuensis genome sequencing and assembly.</title>
        <authorList>
            <person name="Du Z."/>
        </authorList>
    </citation>
    <scope>NUCLEOTIDE SEQUENCE [LARGE SCALE GENOMIC DNA]</scope>
    <source>
        <strain evidence="3">YNYX2018</strain>
        <tissue evidence="3">Adults</tissue>
    </source>
</reference>
<sequence length="246" mass="28392">MKLIILIVIVIAIEYSDAGGQNSKPQYEELEVGNKNQNGKSNKVDYKQNKYPISPAEMDNLNLRLNAAKQRKKGYEPLEGDDSVDRINDNNQPYQNRDDDLRINDKENLNEMNNVRINKQQTKLGTEDKEAERHERIGSDDNPAERINGNQPDNSRVINREASDLAKREEYEKINGVNRAERVNDNKQIDKNQMANVDVKVNDAVNKFNEERRPILDEKKEVRSYNADDNDRYSATNIMKKNTNNA</sequence>
<accession>A0A835CMC1</accession>
<organism evidence="3 4">
    <name type="scientific">Aphidius gifuensis</name>
    <name type="common">Parasitoid wasp</name>
    <dbReference type="NCBI Taxonomy" id="684658"/>
    <lineage>
        <taxon>Eukaryota</taxon>
        <taxon>Metazoa</taxon>
        <taxon>Ecdysozoa</taxon>
        <taxon>Arthropoda</taxon>
        <taxon>Hexapoda</taxon>
        <taxon>Insecta</taxon>
        <taxon>Pterygota</taxon>
        <taxon>Neoptera</taxon>
        <taxon>Endopterygota</taxon>
        <taxon>Hymenoptera</taxon>
        <taxon>Apocrita</taxon>
        <taxon>Ichneumonoidea</taxon>
        <taxon>Braconidae</taxon>
        <taxon>Aphidiinae</taxon>
        <taxon>Aphidius</taxon>
    </lineage>
</organism>
<dbReference type="EMBL" id="JACMRX010000005">
    <property type="protein sequence ID" value="KAF7989699.1"/>
    <property type="molecule type" value="Genomic_DNA"/>
</dbReference>
<feature type="region of interest" description="Disordered" evidence="1">
    <location>
        <begin position="120"/>
        <end position="156"/>
    </location>
</feature>
<proteinExistence type="predicted"/>
<feature type="chain" id="PRO_5032509200" description="Venom protein" evidence="2">
    <location>
        <begin position="19"/>
        <end position="246"/>
    </location>
</feature>
<evidence type="ECO:0000313" key="4">
    <source>
        <dbReference type="Proteomes" id="UP000639338"/>
    </source>
</evidence>
<feature type="compositionally biased region" description="Basic and acidic residues" evidence="1">
    <location>
        <begin position="125"/>
        <end position="139"/>
    </location>
</feature>
<protein>
    <recommendedName>
        <fullName evidence="5">Venom protein</fullName>
    </recommendedName>
</protein>
<evidence type="ECO:0000313" key="3">
    <source>
        <dbReference type="EMBL" id="KAF7989699.1"/>
    </source>
</evidence>
<dbReference type="AlphaFoldDB" id="A0A835CMC1"/>